<keyword evidence="3" id="KW-0106">Calcium</keyword>
<dbReference type="GO" id="GO:0005509">
    <property type="term" value="F:calcium ion binding"/>
    <property type="evidence" value="ECO:0007669"/>
    <property type="project" value="InterPro"/>
</dbReference>
<sequence>MYSDGETHDAPQTQRKIPPASSMLWVRNLRRFIGSGAGLGSEALMELETKRILLDIFKEKQKKSAEAEGSISHRVQRLAKYRFLKKQSDLLLNADDLDAMWVCLRENCVIDDATGAEKMNYEDFCHIASVCTEQIGPKCRRFFSPSNFMKFEKDEQGRIAILPFYLYVMRTVSLTQARIDMSELDEDSDGFLQFHEMEAYIRGLIPNLAQLRDMDPNFVPMYCRIAAHKFFFFCDPHRRGKACIKKVLLSNCLQELMELHQESEEEVTDTEQAENWFSFTSAQRICGEYLTLVEVSRLVYLHPYLFVMRLHGDMFIALDKTSSSSLSKQELREYGDGTLTEIFIERVFDEHVRRGKGGGGRIREMDMDSFLNFVLALENKDTPEGLTYLFRCLDLQGRGYLTTADIHSLFRDVHHKWIEGGNYELCIEDVRDEIWDMVKPADDLKITLADLLACKQGGTVASMLIDVRGFWAHDNRENLLQEEEEPEEE</sequence>
<name>A0A2Z6LU88_TRISU</name>
<dbReference type="InterPro" id="IPR002048">
    <property type="entry name" value="EF_hand_dom"/>
</dbReference>
<accession>A0A2Z6LU88</accession>
<gene>
    <name evidence="5" type="ORF">TSUD_197450</name>
</gene>
<dbReference type="GO" id="GO:0030865">
    <property type="term" value="P:cortical cytoskeleton organization"/>
    <property type="evidence" value="ECO:0007669"/>
    <property type="project" value="TreeGrafter"/>
</dbReference>
<evidence type="ECO:0000256" key="2">
    <source>
        <dbReference type="ARBA" id="ARBA00022490"/>
    </source>
</evidence>
<keyword evidence="2" id="KW-0963">Cytoplasm</keyword>
<evidence type="ECO:0000259" key="4">
    <source>
        <dbReference type="PROSITE" id="PS50222"/>
    </source>
</evidence>
<dbReference type="GO" id="GO:0005819">
    <property type="term" value="C:spindle"/>
    <property type="evidence" value="ECO:0007669"/>
    <property type="project" value="TreeGrafter"/>
</dbReference>
<dbReference type="InterPro" id="IPR039865">
    <property type="entry name" value="PPP2R3C"/>
</dbReference>
<dbReference type="Gene3D" id="1.10.238.10">
    <property type="entry name" value="EF-hand"/>
    <property type="match status" value="1"/>
</dbReference>
<dbReference type="InterPro" id="IPR011992">
    <property type="entry name" value="EF-hand-dom_pair"/>
</dbReference>
<dbReference type="InterPro" id="IPR018247">
    <property type="entry name" value="EF_Hand_1_Ca_BS"/>
</dbReference>
<evidence type="ECO:0000256" key="1">
    <source>
        <dbReference type="ARBA" id="ARBA00004496"/>
    </source>
</evidence>
<dbReference type="PROSITE" id="PS50222">
    <property type="entry name" value="EF_HAND_2"/>
    <property type="match status" value="1"/>
</dbReference>
<dbReference type="PANTHER" id="PTHR12085:SF3">
    <property type="entry name" value="SERINE_THREONINE-PROTEIN PHOSPHATASE 2A REGULATORY SUBUNIT B'' SUBUNIT GAMMA"/>
    <property type="match status" value="1"/>
</dbReference>
<reference evidence="6" key="1">
    <citation type="journal article" date="2017" name="Front. Plant Sci.">
        <title>Climate Clever Clovers: New Paradigm to Reduce the Environmental Footprint of Ruminants by Breeding Low Methanogenic Forages Utilizing Haplotype Variation.</title>
        <authorList>
            <person name="Kaur P."/>
            <person name="Appels R."/>
            <person name="Bayer P.E."/>
            <person name="Keeble-Gagnere G."/>
            <person name="Wang J."/>
            <person name="Hirakawa H."/>
            <person name="Shirasawa K."/>
            <person name="Vercoe P."/>
            <person name="Stefanova K."/>
            <person name="Durmic Z."/>
            <person name="Nichols P."/>
            <person name="Revell C."/>
            <person name="Isobe S.N."/>
            <person name="Edwards D."/>
            <person name="Erskine W."/>
        </authorList>
    </citation>
    <scope>NUCLEOTIDE SEQUENCE [LARGE SCALE GENOMIC DNA]</scope>
    <source>
        <strain evidence="6">cv. Daliak</strain>
    </source>
</reference>
<dbReference type="GO" id="GO:0005737">
    <property type="term" value="C:cytoplasm"/>
    <property type="evidence" value="ECO:0007669"/>
    <property type="project" value="UniProtKB-SubCell"/>
</dbReference>
<evidence type="ECO:0000313" key="5">
    <source>
        <dbReference type="EMBL" id="GAU11121.1"/>
    </source>
</evidence>
<keyword evidence="6" id="KW-1185">Reference proteome</keyword>
<comment type="subcellular location">
    <subcellularLocation>
        <location evidence="1">Cytoplasm</location>
    </subcellularLocation>
</comment>
<dbReference type="EMBL" id="DF973113">
    <property type="protein sequence ID" value="GAU11121.1"/>
    <property type="molecule type" value="Genomic_DNA"/>
</dbReference>
<proteinExistence type="predicted"/>
<dbReference type="FunFam" id="1.10.238.10:FF:000129">
    <property type="entry name" value="Serine/threonine-protein phosphatase 2A regulatory subunit B'' subunit gamma"/>
    <property type="match status" value="1"/>
</dbReference>
<dbReference type="OrthoDB" id="10265007at2759"/>
<dbReference type="PROSITE" id="PS00018">
    <property type="entry name" value="EF_HAND_1"/>
    <property type="match status" value="1"/>
</dbReference>
<dbReference type="PANTHER" id="PTHR12085">
    <property type="entry name" value="SERINE/THREONINE-PROTEIN PHOSPHATASE 2A REGULATORY SUBUNIT B'' SUBUNIT GAMMA"/>
    <property type="match status" value="1"/>
</dbReference>
<feature type="domain" description="EF-hand" evidence="4">
    <location>
        <begin position="172"/>
        <end position="207"/>
    </location>
</feature>
<dbReference type="GO" id="GO:0000226">
    <property type="term" value="P:microtubule cytoskeleton organization"/>
    <property type="evidence" value="ECO:0007669"/>
    <property type="project" value="TreeGrafter"/>
</dbReference>
<dbReference type="GO" id="GO:0035303">
    <property type="term" value="P:regulation of dephosphorylation"/>
    <property type="evidence" value="ECO:0007669"/>
    <property type="project" value="InterPro"/>
</dbReference>
<protein>
    <recommendedName>
        <fullName evidence="4">EF-hand domain-containing protein</fullName>
    </recommendedName>
</protein>
<dbReference type="SUPFAM" id="SSF47473">
    <property type="entry name" value="EF-hand"/>
    <property type="match status" value="2"/>
</dbReference>
<dbReference type="Proteomes" id="UP000242715">
    <property type="component" value="Unassembled WGS sequence"/>
</dbReference>
<evidence type="ECO:0000256" key="3">
    <source>
        <dbReference type="ARBA" id="ARBA00022837"/>
    </source>
</evidence>
<dbReference type="CDD" id="cd21505">
    <property type="entry name" value="PPP2R3C"/>
    <property type="match status" value="1"/>
</dbReference>
<organism evidence="5 6">
    <name type="scientific">Trifolium subterraneum</name>
    <name type="common">Subterranean clover</name>
    <dbReference type="NCBI Taxonomy" id="3900"/>
    <lineage>
        <taxon>Eukaryota</taxon>
        <taxon>Viridiplantae</taxon>
        <taxon>Streptophyta</taxon>
        <taxon>Embryophyta</taxon>
        <taxon>Tracheophyta</taxon>
        <taxon>Spermatophyta</taxon>
        <taxon>Magnoliopsida</taxon>
        <taxon>eudicotyledons</taxon>
        <taxon>Gunneridae</taxon>
        <taxon>Pentapetalae</taxon>
        <taxon>rosids</taxon>
        <taxon>fabids</taxon>
        <taxon>Fabales</taxon>
        <taxon>Fabaceae</taxon>
        <taxon>Papilionoideae</taxon>
        <taxon>50 kb inversion clade</taxon>
        <taxon>NPAAA clade</taxon>
        <taxon>Hologalegina</taxon>
        <taxon>IRL clade</taxon>
        <taxon>Trifolieae</taxon>
        <taxon>Trifolium</taxon>
    </lineage>
</organism>
<dbReference type="AlphaFoldDB" id="A0A2Z6LU88"/>
<evidence type="ECO:0000313" key="6">
    <source>
        <dbReference type="Proteomes" id="UP000242715"/>
    </source>
</evidence>